<keyword evidence="4" id="KW-1003">Cell membrane</keyword>
<evidence type="ECO:0000313" key="12">
    <source>
        <dbReference type="EMBL" id="XAE43828.1"/>
    </source>
</evidence>
<gene>
    <name evidence="12" type="ORF">AAC691_05175</name>
</gene>
<evidence type="ECO:0000259" key="11">
    <source>
        <dbReference type="Pfam" id="PF01061"/>
    </source>
</evidence>
<keyword evidence="7 10" id="KW-1133">Transmembrane helix</keyword>
<feature type="domain" description="ABC-2 type transporter transmembrane" evidence="11">
    <location>
        <begin position="31"/>
        <end position="238"/>
    </location>
</feature>
<comment type="subcellular location">
    <subcellularLocation>
        <location evidence="1">Cell membrane</location>
        <topology evidence="1">Multi-pass membrane protein</topology>
    </subcellularLocation>
</comment>
<evidence type="ECO:0000256" key="3">
    <source>
        <dbReference type="ARBA" id="ARBA00022448"/>
    </source>
</evidence>
<evidence type="ECO:0000313" key="13">
    <source>
        <dbReference type="Proteomes" id="UP001449795"/>
    </source>
</evidence>
<evidence type="ECO:0000256" key="6">
    <source>
        <dbReference type="ARBA" id="ARBA00022692"/>
    </source>
</evidence>
<dbReference type="RefSeq" id="WP_342629186.1">
    <property type="nucleotide sequence ID" value="NZ_CP152276.1"/>
</dbReference>
<organism evidence="12 13">
    <name type="scientific">Nguyenibacter vanlangensis</name>
    <dbReference type="NCBI Taxonomy" id="1216886"/>
    <lineage>
        <taxon>Bacteria</taxon>
        <taxon>Pseudomonadati</taxon>
        <taxon>Pseudomonadota</taxon>
        <taxon>Alphaproteobacteria</taxon>
        <taxon>Acetobacterales</taxon>
        <taxon>Acetobacteraceae</taxon>
        <taxon>Nguyenibacter</taxon>
    </lineage>
</organism>
<feature type="transmembrane region" description="Helical" evidence="10">
    <location>
        <begin position="161"/>
        <end position="183"/>
    </location>
</feature>
<evidence type="ECO:0000256" key="2">
    <source>
        <dbReference type="ARBA" id="ARBA00007783"/>
    </source>
</evidence>
<sequence>MSVRHQVSASPLHNGRPLSLFGLFMLQCRVIGALLFREMNTRYGRENIGFLWVIGEPILFCAGVSIVWTAIRDSHEHNLPTTAIVLTGYVPLTMWRHSLARAVFAFQSNGSLLFHRQVTPLDIILARTILEITGALGAGFLVFLGAWLLGYIEPPKDYGMLYLGLGFHCLFCVATALLVAALSEVSELVEKSIGILSYLSLPFSGAFMMVDWLPPRWQNAILLSPSVDNIEMIRAGQFGDSAHAHYDIFYDSWITFVLFLIGLSLTLRARRHIVVQ</sequence>
<feature type="transmembrane region" description="Helical" evidence="10">
    <location>
        <begin position="248"/>
        <end position="267"/>
    </location>
</feature>
<dbReference type="PRINTS" id="PR00164">
    <property type="entry name" value="ABC2TRNSPORT"/>
</dbReference>
<keyword evidence="3" id="KW-0813">Transport</keyword>
<name>A0ABZ3D865_9PROT</name>
<dbReference type="PANTHER" id="PTHR30413">
    <property type="entry name" value="INNER MEMBRANE TRANSPORT PERMEASE"/>
    <property type="match status" value="1"/>
</dbReference>
<evidence type="ECO:0000256" key="7">
    <source>
        <dbReference type="ARBA" id="ARBA00022989"/>
    </source>
</evidence>
<evidence type="ECO:0000256" key="10">
    <source>
        <dbReference type="SAM" id="Phobius"/>
    </source>
</evidence>
<protein>
    <submittedName>
        <fullName evidence="12">ABC transporter permease</fullName>
    </submittedName>
</protein>
<proteinExistence type="inferred from homology"/>
<keyword evidence="13" id="KW-1185">Reference proteome</keyword>
<dbReference type="Proteomes" id="UP001449795">
    <property type="component" value="Chromosome"/>
</dbReference>
<evidence type="ECO:0000256" key="1">
    <source>
        <dbReference type="ARBA" id="ARBA00004651"/>
    </source>
</evidence>
<reference evidence="12 13" key="1">
    <citation type="submission" date="2024-04" db="EMBL/GenBank/DDBJ databases">
        <title>Complete genome sequence of Nguyenibacter vanlangesis HBCM-1154, a strain capable of nitrogen fixation, IAA production, and phosphorus solubilization isolated from sugarcane soil.</title>
        <authorList>
            <person name="MY HANH P."/>
        </authorList>
    </citation>
    <scope>NUCLEOTIDE SEQUENCE [LARGE SCALE GENOMIC DNA]</scope>
    <source>
        <strain evidence="12 13">HBCM 1154</strain>
    </source>
</reference>
<feature type="transmembrane region" description="Helical" evidence="10">
    <location>
        <begin position="195"/>
        <end position="213"/>
    </location>
</feature>
<evidence type="ECO:0000256" key="9">
    <source>
        <dbReference type="ARBA" id="ARBA00023136"/>
    </source>
</evidence>
<feature type="transmembrane region" description="Helical" evidence="10">
    <location>
        <begin position="48"/>
        <end position="71"/>
    </location>
</feature>
<dbReference type="InterPro" id="IPR013525">
    <property type="entry name" value="ABC2_TM"/>
</dbReference>
<dbReference type="EMBL" id="CP152276">
    <property type="protein sequence ID" value="XAE43828.1"/>
    <property type="molecule type" value="Genomic_DNA"/>
</dbReference>
<evidence type="ECO:0000256" key="4">
    <source>
        <dbReference type="ARBA" id="ARBA00022475"/>
    </source>
</evidence>
<keyword evidence="5" id="KW-0762">Sugar transport</keyword>
<comment type="similarity">
    <text evidence="2">Belongs to the ABC-2 integral membrane protein family.</text>
</comment>
<evidence type="ECO:0000256" key="5">
    <source>
        <dbReference type="ARBA" id="ARBA00022597"/>
    </source>
</evidence>
<feature type="transmembrane region" description="Helical" evidence="10">
    <location>
        <begin position="83"/>
        <end position="104"/>
    </location>
</feature>
<feature type="transmembrane region" description="Helical" evidence="10">
    <location>
        <begin position="124"/>
        <end position="149"/>
    </location>
</feature>
<feature type="transmembrane region" description="Helical" evidence="10">
    <location>
        <begin position="18"/>
        <end position="36"/>
    </location>
</feature>
<accession>A0ABZ3D865</accession>
<keyword evidence="9 10" id="KW-0472">Membrane</keyword>
<keyword evidence="8" id="KW-0625">Polysaccharide transport</keyword>
<keyword evidence="6 10" id="KW-0812">Transmembrane</keyword>
<dbReference type="PANTHER" id="PTHR30413:SF10">
    <property type="entry name" value="CAPSULE POLYSACCHARIDE EXPORT INNER-MEMBRANE PROTEIN CTRC"/>
    <property type="match status" value="1"/>
</dbReference>
<evidence type="ECO:0000256" key="8">
    <source>
        <dbReference type="ARBA" id="ARBA00023047"/>
    </source>
</evidence>
<dbReference type="Pfam" id="PF01061">
    <property type="entry name" value="ABC2_membrane"/>
    <property type="match status" value="1"/>
</dbReference>
<dbReference type="InterPro" id="IPR000412">
    <property type="entry name" value="ABC_2_transport"/>
</dbReference>